<dbReference type="SMART" id="SM01204">
    <property type="entry name" value="FIST_C"/>
    <property type="match status" value="1"/>
</dbReference>
<dbReference type="PROSITE" id="PS50111">
    <property type="entry name" value="CHEMOTAXIS_TRANSDUC_2"/>
    <property type="match status" value="1"/>
</dbReference>
<dbReference type="Pfam" id="PF00015">
    <property type="entry name" value="MCPsignal"/>
    <property type="match status" value="1"/>
</dbReference>
<protein>
    <submittedName>
        <fullName evidence="6">Methyl-accepting chemotaxis protein</fullName>
    </submittedName>
</protein>
<evidence type="ECO:0000259" key="5">
    <source>
        <dbReference type="PROSITE" id="PS50111"/>
    </source>
</evidence>
<dbReference type="InterPro" id="IPR019494">
    <property type="entry name" value="FIST_C"/>
</dbReference>
<dbReference type="InterPro" id="IPR004089">
    <property type="entry name" value="MCPsignal_dom"/>
</dbReference>
<dbReference type="SMART" id="SM00283">
    <property type="entry name" value="MA"/>
    <property type="match status" value="1"/>
</dbReference>
<evidence type="ECO:0000256" key="4">
    <source>
        <dbReference type="PROSITE-ProRule" id="PRU00284"/>
    </source>
</evidence>
<dbReference type="Gene3D" id="1.10.287.950">
    <property type="entry name" value="Methyl-accepting chemotaxis protein"/>
    <property type="match status" value="1"/>
</dbReference>
<gene>
    <name evidence="6" type="ORF">ACFOSS_16045</name>
</gene>
<dbReference type="Pfam" id="PF10442">
    <property type="entry name" value="FIST_C"/>
    <property type="match status" value="1"/>
</dbReference>
<name>A0ABV8CSE2_9GAMM</name>
<organism evidence="6 7">
    <name type="scientific">Pseudaeromonas sharmana</name>
    <dbReference type="NCBI Taxonomy" id="328412"/>
    <lineage>
        <taxon>Bacteria</taxon>
        <taxon>Pseudomonadati</taxon>
        <taxon>Pseudomonadota</taxon>
        <taxon>Gammaproteobacteria</taxon>
        <taxon>Aeromonadales</taxon>
        <taxon>Aeromonadaceae</taxon>
        <taxon>Pseudaeromonas</taxon>
    </lineage>
</organism>
<sequence>MGMFAPFKSLIPRRHATATTLHTTERELDQALASLGWAPRLIMGFVSPHLDINTIATRLKQRCPGVNLTLSSSAGALCNQGQGSLYCDADGQWADIVLLCFGSDLLASVETLRVPLGSEDLRAGVQKISMTQRIERLVNTLRNLKLQMRIDHHDTLAYVQFDGLSRSESFFMEALYQSGRFPCLFVGGSAGGKLDFQHTFLHDGQQRLENHALITFIKLAPGMRFGVFKSQNFAPTDVSFNVLTASLEDRTIRQVVDRQGTILSMVQLLCRQFGCQPGQLEARLADYSFAIRVGSELFVRSVQAIDVDQELVHLFCDVAPGEELVMVKRTSLLETTRQDLARFMQGKVGTPIAGLLNDCILRRLYNGSELAGMGQVFADIPVMGSSTFGEILGLNLNQTLTAIFWFDTHGATEEFHDEFVDQFVSHYGEFKAFFLQRHIKKLLGLNQVVIKQLNQFKQHHFAALFDSHQLDTGLRPLFDGLAQLGGFLQDAQQERERMATELQSCAGDLHQSVDELTGHVQTQAAAVEEAGVTINSMAHQAQTVAGSARQLAQSSERIQSVVQVIQQIADQTNLLALNAAIEAARAGEMGRGFAVVADEVRTLAQKSRQSATEISQDILALGTDIREVAQEIEGQSGAVSELTSMLQSLEQVSSLTADNAARTKGVADTLLAMTQSH</sequence>
<reference evidence="7" key="1">
    <citation type="journal article" date="2019" name="Int. J. Syst. Evol. Microbiol.">
        <title>The Global Catalogue of Microorganisms (GCM) 10K type strain sequencing project: providing services to taxonomists for standard genome sequencing and annotation.</title>
        <authorList>
            <consortium name="The Broad Institute Genomics Platform"/>
            <consortium name="The Broad Institute Genome Sequencing Center for Infectious Disease"/>
            <person name="Wu L."/>
            <person name="Ma J."/>
        </authorList>
    </citation>
    <scope>NUCLEOTIDE SEQUENCE [LARGE SCALE GENOMIC DNA]</scope>
    <source>
        <strain evidence="7">CCUG 54939</strain>
    </source>
</reference>
<keyword evidence="7" id="KW-1185">Reference proteome</keyword>
<dbReference type="EMBL" id="JBHSAF010000015">
    <property type="protein sequence ID" value="MFC3914953.1"/>
    <property type="molecule type" value="Genomic_DNA"/>
</dbReference>
<proteinExistence type="inferred from homology"/>
<dbReference type="PANTHER" id="PTHR32089">
    <property type="entry name" value="METHYL-ACCEPTING CHEMOTAXIS PROTEIN MCPB"/>
    <property type="match status" value="1"/>
</dbReference>
<dbReference type="SMART" id="SM00897">
    <property type="entry name" value="FIST"/>
    <property type="match status" value="1"/>
</dbReference>
<evidence type="ECO:0000313" key="7">
    <source>
        <dbReference type="Proteomes" id="UP001595692"/>
    </source>
</evidence>
<dbReference type="Pfam" id="PF08495">
    <property type="entry name" value="FIST"/>
    <property type="match status" value="1"/>
</dbReference>
<comment type="caution">
    <text evidence="6">The sequence shown here is derived from an EMBL/GenBank/DDBJ whole genome shotgun (WGS) entry which is preliminary data.</text>
</comment>
<dbReference type="InterPro" id="IPR004090">
    <property type="entry name" value="Chemotax_Me-accpt_rcpt"/>
</dbReference>
<keyword evidence="2 4" id="KW-0807">Transducer</keyword>
<accession>A0ABV8CSE2</accession>
<comment type="similarity">
    <text evidence="3">Belongs to the methyl-accepting chemotaxis (MCP) protein family.</text>
</comment>
<evidence type="ECO:0000256" key="1">
    <source>
        <dbReference type="ARBA" id="ARBA00004370"/>
    </source>
</evidence>
<dbReference type="SUPFAM" id="SSF58104">
    <property type="entry name" value="Methyl-accepting chemotaxis protein (MCP) signaling domain"/>
    <property type="match status" value="1"/>
</dbReference>
<feature type="domain" description="Methyl-accepting transducer" evidence="5">
    <location>
        <begin position="466"/>
        <end position="677"/>
    </location>
</feature>
<dbReference type="RefSeq" id="WP_377154496.1">
    <property type="nucleotide sequence ID" value="NZ_JBHSAF010000015.1"/>
</dbReference>
<dbReference type="PANTHER" id="PTHR32089:SF112">
    <property type="entry name" value="LYSOZYME-LIKE PROTEIN-RELATED"/>
    <property type="match status" value="1"/>
</dbReference>
<dbReference type="InterPro" id="IPR013702">
    <property type="entry name" value="FIST_domain_N"/>
</dbReference>
<comment type="subcellular location">
    <subcellularLocation>
        <location evidence="1">Membrane</location>
    </subcellularLocation>
</comment>
<evidence type="ECO:0000256" key="2">
    <source>
        <dbReference type="ARBA" id="ARBA00023224"/>
    </source>
</evidence>
<evidence type="ECO:0000256" key="3">
    <source>
        <dbReference type="ARBA" id="ARBA00029447"/>
    </source>
</evidence>
<evidence type="ECO:0000313" key="6">
    <source>
        <dbReference type="EMBL" id="MFC3914953.1"/>
    </source>
</evidence>
<dbReference type="PRINTS" id="PR00260">
    <property type="entry name" value="CHEMTRNSDUCR"/>
</dbReference>
<dbReference type="Proteomes" id="UP001595692">
    <property type="component" value="Unassembled WGS sequence"/>
</dbReference>